<proteinExistence type="predicted"/>
<protein>
    <submittedName>
        <fullName evidence="1">Microsomal dipeptidase</fullName>
    </submittedName>
</protein>
<dbReference type="PROSITE" id="PS51365">
    <property type="entry name" value="RENAL_DIPEPTIDASE_2"/>
    <property type="match status" value="1"/>
</dbReference>
<sequence length="357" mass="40040">MKALDIPKMRRLPLDYKIDRHCQIQSTCVLESSMPARLHRQATVIDGLIVSKWSRSLFEAMHAGGLTAANCTCAVWEGFDGAFRHLATWKRWLTKNDDLLLQVYSLDDIARAKREGRVGVILGWQNSAGFDEEPSFVPVFHELGLRVVQLTYHTANAAGSGCLEAFDAGLSSWGHELVAELNRAGILIDLSHVGSRTARDAIRVSKQPVAYTHCAPKALRDHPRNKTDEDLRAIAERGGVIGVTMFPPFMPRGNDSTLDDYLDAIEHVIGLAGEEQVAIGTDFTQDIDEEGLRYFTRYKGTGHALLEIGNVVNPKEFGRIEQYPNLTAAMERRGWTETRIRRVLGDNWLRLFGEVWR</sequence>
<dbReference type="AlphaFoldDB" id="A0A182D4F4"/>
<reference evidence="1" key="1">
    <citation type="journal article" date="2015" name="Genome Announc.">
        <title>Complete Genome Sequence of the Bacteriochlorophyll b-Producing Photosynthetic Bacterium Blastochloris viridis.</title>
        <authorList>
            <person name="Tsukatani Y."/>
            <person name="Hirose Y."/>
            <person name="Harada J."/>
            <person name="Misawa N."/>
            <person name="Mori K."/>
            <person name="Inoue K."/>
            <person name="Tamiaki H."/>
        </authorList>
    </citation>
    <scope>NUCLEOTIDE SEQUENCE [LARGE SCALE GENOMIC DNA]</scope>
    <source>
        <strain evidence="1">DSM 133</strain>
    </source>
</reference>
<dbReference type="InterPro" id="IPR032466">
    <property type="entry name" value="Metal_Hydrolase"/>
</dbReference>
<name>A0A182D4F4_BLAVI</name>
<organism evidence="1">
    <name type="scientific">Blastochloris viridis</name>
    <name type="common">Rhodopseudomonas viridis</name>
    <dbReference type="NCBI Taxonomy" id="1079"/>
    <lineage>
        <taxon>Bacteria</taxon>
        <taxon>Pseudomonadati</taxon>
        <taxon>Pseudomonadota</taxon>
        <taxon>Alphaproteobacteria</taxon>
        <taxon>Hyphomicrobiales</taxon>
        <taxon>Blastochloridaceae</taxon>
        <taxon>Blastochloris</taxon>
    </lineage>
</organism>
<dbReference type="EMBL" id="AP014854">
    <property type="protein sequence ID" value="BAS00295.1"/>
    <property type="molecule type" value="Genomic_DNA"/>
</dbReference>
<dbReference type="SUPFAM" id="SSF51556">
    <property type="entry name" value="Metallo-dependent hydrolases"/>
    <property type="match status" value="1"/>
</dbReference>
<dbReference type="InterPro" id="IPR008257">
    <property type="entry name" value="Pept_M19"/>
</dbReference>
<dbReference type="Pfam" id="PF01244">
    <property type="entry name" value="Peptidase_M19"/>
    <property type="match status" value="1"/>
</dbReference>
<accession>A0A182D4F4</accession>
<dbReference type="Gene3D" id="3.20.20.140">
    <property type="entry name" value="Metal-dependent hydrolases"/>
    <property type="match status" value="1"/>
</dbReference>
<dbReference type="GO" id="GO:0070573">
    <property type="term" value="F:metallodipeptidase activity"/>
    <property type="evidence" value="ECO:0007669"/>
    <property type="project" value="InterPro"/>
</dbReference>
<dbReference type="PANTHER" id="PTHR10443">
    <property type="entry name" value="MICROSOMAL DIPEPTIDASE"/>
    <property type="match status" value="1"/>
</dbReference>
<dbReference type="GO" id="GO:0006508">
    <property type="term" value="P:proteolysis"/>
    <property type="evidence" value="ECO:0007669"/>
    <property type="project" value="InterPro"/>
</dbReference>
<evidence type="ECO:0000313" key="1">
    <source>
        <dbReference type="EMBL" id="BAS00295.1"/>
    </source>
</evidence>
<dbReference type="PANTHER" id="PTHR10443:SF12">
    <property type="entry name" value="DIPEPTIDASE"/>
    <property type="match status" value="1"/>
</dbReference>
<dbReference type="PATRIC" id="fig|1079.8.peg.2787"/>
<gene>
    <name evidence="1" type="ORF">BV133_2701</name>
</gene>